<dbReference type="AlphaFoldDB" id="A0A8H5IQK4"/>
<keyword evidence="3" id="KW-1185">Reference proteome</keyword>
<organism evidence="2 3">
    <name type="scientific">Fusarium napiforme</name>
    <dbReference type="NCBI Taxonomy" id="42672"/>
    <lineage>
        <taxon>Eukaryota</taxon>
        <taxon>Fungi</taxon>
        <taxon>Dikarya</taxon>
        <taxon>Ascomycota</taxon>
        <taxon>Pezizomycotina</taxon>
        <taxon>Sordariomycetes</taxon>
        <taxon>Hypocreomycetidae</taxon>
        <taxon>Hypocreales</taxon>
        <taxon>Nectriaceae</taxon>
        <taxon>Fusarium</taxon>
        <taxon>Fusarium fujikuroi species complex</taxon>
    </lineage>
</organism>
<feature type="region of interest" description="Disordered" evidence="1">
    <location>
        <begin position="62"/>
        <end position="105"/>
    </location>
</feature>
<name>A0A8H5IQK4_9HYPO</name>
<comment type="caution">
    <text evidence="2">The sequence shown here is derived from an EMBL/GenBank/DDBJ whole genome shotgun (WGS) entry which is preliminary data.</text>
</comment>
<evidence type="ECO:0000256" key="1">
    <source>
        <dbReference type="SAM" id="MobiDB-lite"/>
    </source>
</evidence>
<reference evidence="2 3" key="1">
    <citation type="submission" date="2020-05" db="EMBL/GenBank/DDBJ databases">
        <title>Identification and distribution of gene clusters putatively required for synthesis of sphingolipid metabolism inhibitors in phylogenetically diverse species of the filamentous fungus Fusarium.</title>
        <authorList>
            <person name="Kim H.-S."/>
            <person name="Busman M."/>
            <person name="Brown D.W."/>
            <person name="Divon H."/>
            <person name="Uhlig S."/>
            <person name="Proctor R.H."/>
        </authorList>
    </citation>
    <scope>NUCLEOTIDE SEQUENCE [LARGE SCALE GENOMIC DNA]</scope>
    <source>
        <strain evidence="2 3">NRRL 25196</strain>
    </source>
</reference>
<proteinExistence type="predicted"/>
<dbReference type="EMBL" id="JAAOAO010000472">
    <property type="protein sequence ID" value="KAF5540192.1"/>
    <property type="molecule type" value="Genomic_DNA"/>
</dbReference>
<sequence length="105" mass="11253">MAGIDTGDSLSSQAESLSLSQLLPSLELHRPSQVPDPAAEFNAAYQTSTQSTIGNLIMEAYFENPPSGEGTRGESSSVGHEMRRSIKVDAENDKATRKDLVTGRD</sequence>
<feature type="compositionally biased region" description="Basic and acidic residues" evidence="1">
    <location>
        <begin position="80"/>
        <end position="105"/>
    </location>
</feature>
<accession>A0A8H5IQK4</accession>
<evidence type="ECO:0000313" key="3">
    <source>
        <dbReference type="Proteomes" id="UP000574317"/>
    </source>
</evidence>
<evidence type="ECO:0000313" key="2">
    <source>
        <dbReference type="EMBL" id="KAF5540192.1"/>
    </source>
</evidence>
<protein>
    <submittedName>
        <fullName evidence="2">Uncharacterized protein</fullName>
    </submittedName>
</protein>
<dbReference type="Proteomes" id="UP000574317">
    <property type="component" value="Unassembled WGS sequence"/>
</dbReference>
<gene>
    <name evidence="2" type="ORF">FNAPI_10564</name>
</gene>